<evidence type="ECO:0000313" key="2">
    <source>
        <dbReference type="Proteomes" id="UP001443914"/>
    </source>
</evidence>
<proteinExistence type="predicted"/>
<dbReference type="Proteomes" id="UP001443914">
    <property type="component" value="Unassembled WGS sequence"/>
</dbReference>
<dbReference type="PANTHER" id="PTHR11439">
    <property type="entry name" value="GAG-POL-RELATED RETROTRANSPOSON"/>
    <property type="match status" value="1"/>
</dbReference>
<dbReference type="EMBL" id="JBDFQZ010000003">
    <property type="protein sequence ID" value="KAK9740874.1"/>
    <property type="molecule type" value="Genomic_DNA"/>
</dbReference>
<dbReference type="InterPro" id="IPR043502">
    <property type="entry name" value="DNA/RNA_pol_sf"/>
</dbReference>
<reference evidence="1" key="1">
    <citation type="submission" date="2024-03" db="EMBL/GenBank/DDBJ databases">
        <title>WGS assembly of Saponaria officinalis var. Norfolk2.</title>
        <authorList>
            <person name="Jenkins J."/>
            <person name="Shu S."/>
            <person name="Grimwood J."/>
            <person name="Barry K."/>
            <person name="Goodstein D."/>
            <person name="Schmutz J."/>
            <person name="Leebens-Mack J."/>
            <person name="Osbourn A."/>
        </authorList>
    </citation>
    <scope>NUCLEOTIDE SEQUENCE [LARGE SCALE GENOMIC DNA]</scope>
    <source>
        <strain evidence="1">JIC</strain>
    </source>
</reference>
<dbReference type="CDD" id="cd09272">
    <property type="entry name" value="RNase_HI_RT_Ty1"/>
    <property type="match status" value="1"/>
</dbReference>
<comment type="caution">
    <text evidence="1">The sequence shown here is derived from an EMBL/GenBank/DDBJ whole genome shotgun (WGS) entry which is preliminary data.</text>
</comment>
<keyword evidence="2" id="KW-1185">Reference proteome</keyword>
<dbReference type="SUPFAM" id="SSF56672">
    <property type="entry name" value="DNA/RNA polymerases"/>
    <property type="match status" value="1"/>
</dbReference>
<protein>
    <submittedName>
        <fullName evidence="1">Uncharacterized protein</fullName>
    </submittedName>
</protein>
<gene>
    <name evidence="1" type="ORF">RND81_03G067400</name>
</gene>
<name>A0AAW1LYS2_SAPOF</name>
<organism evidence="1 2">
    <name type="scientific">Saponaria officinalis</name>
    <name type="common">Common soapwort</name>
    <name type="synonym">Lychnis saponaria</name>
    <dbReference type="NCBI Taxonomy" id="3572"/>
    <lineage>
        <taxon>Eukaryota</taxon>
        <taxon>Viridiplantae</taxon>
        <taxon>Streptophyta</taxon>
        <taxon>Embryophyta</taxon>
        <taxon>Tracheophyta</taxon>
        <taxon>Spermatophyta</taxon>
        <taxon>Magnoliopsida</taxon>
        <taxon>eudicotyledons</taxon>
        <taxon>Gunneridae</taxon>
        <taxon>Pentapetalae</taxon>
        <taxon>Caryophyllales</taxon>
        <taxon>Caryophyllaceae</taxon>
        <taxon>Caryophylleae</taxon>
        <taxon>Saponaria</taxon>
    </lineage>
</organism>
<dbReference type="PANTHER" id="PTHR11439:SF486">
    <property type="entry name" value="RLK (RECEPTOR-LIKE KINASE) PROTEIN, PUTATIVE-RELATED"/>
    <property type="match status" value="1"/>
</dbReference>
<accession>A0AAW1LYS2</accession>
<dbReference type="AlphaFoldDB" id="A0AAW1LYS2"/>
<evidence type="ECO:0000313" key="1">
    <source>
        <dbReference type="EMBL" id="KAK9740874.1"/>
    </source>
</evidence>
<sequence length="249" mass="28220">MENSHAMSTPMVVDKKLTLDEDGNPVDETTYRGMIGSLLYLISSRPYIMFSVCVCARYQSSPKESHLTAVKRILRYLIGTSKLYLWYPMECHFNLIGYSDADYAGCSVDRKSTSGVATFVGPCIITWGSKKQNSVALSTAEAEYIAAGLVCTQLLWLKQQLRYYGVDVGCIRILCDNTSTIIISKNPAQHSRTKHIEIRHHFIHDHVEKENIRLEFCSTEKQWADILTKPLARERFETLRLEIGLISGT</sequence>